<keyword evidence="2" id="KW-0812">Transmembrane</keyword>
<accession>A0A542ZSC3</accession>
<proteinExistence type="predicted"/>
<evidence type="ECO:0000313" key="4">
    <source>
        <dbReference type="Proteomes" id="UP000316196"/>
    </source>
</evidence>
<dbReference type="Proteomes" id="UP000316196">
    <property type="component" value="Unassembled WGS sequence"/>
</dbReference>
<keyword evidence="4" id="KW-1185">Reference proteome</keyword>
<evidence type="ECO:0000256" key="2">
    <source>
        <dbReference type="SAM" id="Phobius"/>
    </source>
</evidence>
<gene>
    <name evidence="3" type="ORF">FB460_1056</name>
</gene>
<name>A0A542ZSC3_9ACTN</name>
<sequence length="158" mass="17500">MGNNGGMSTGPDPRQERSHPERGEWPVYDPDRPGDAIEEPHQYGGPGGYGSSVQGHSPYSMPHDDSPYGMQKHDPQGRGRPSPYDMPRSHNHPYRSSNSWNGHGGSGPRSSRDLVRFLWVIPVAIIVLNSLLFDGRYGSIAGPMIFAVVIIGWILRRR</sequence>
<feature type="transmembrane region" description="Helical" evidence="2">
    <location>
        <begin position="137"/>
        <end position="155"/>
    </location>
</feature>
<feature type="compositionally biased region" description="Basic and acidic residues" evidence="1">
    <location>
        <begin position="13"/>
        <end position="41"/>
    </location>
</feature>
<evidence type="ECO:0000256" key="1">
    <source>
        <dbReference type="SAM" id="MobiDB-lite"/>
    </source>
</evidence>
<feature type="region of interest" description="Disordered" evidence="1">
    <location>
        <begin position="1"/>
        <end position="107"/>
    </location>
</feature>
<organism evidence="3 4">
    <name type="scientific">Propioniferax innocua</name>
    <dbReference type="NCBI Taxonomy" id="1753"/>
    <lineage>
        <taxon>Bacteria</taxon>
        <taxon>Bacillati</taxon>
        <taxon>Actinomycetota</taxon>
        <taxon>Actinomycetes</taxon>
        <taxon>Propionibacteriales</taxon>
        <taxon>Propionibacteriaceae</taxon>
        <taxon>Propioniferax</taxon>
    </lineage>
</organism>
<reference evidence="3 4" key="1">
    <citation type="submission" date="2019-06" db="EMBL/GenBank/DDBJ databases">
        <title>Sequencing the genomes of 1000 actinobacteria strains.</title>
        <authorList>
            <person name="Klenk H.-P."/>
        </authorList>
    </citation>
    <scope>NUCLEOTIDE SEQUENCE [LARGE SCALE GENOMIC DNA]</scope>
    <source>
        <strain evidence="3 4">DSM 8251</strain>
    </source>
</reference>
<dbReference type="EMBL" id="VFOR01000001">
    <property type="protein sequence ID" value="TQL63254.1"/>
    <property type="molecule type" value="Genomic_DNA"/>
</dbReference>
<keyword evidence="2" id="KW-0472">Membrane</keyword>
<keyword evidence="2" id="KW-1133">Transmembrane helix</keyword>
<feature type="compositionally biased region" description="Basic and acidic residues" evidence="1">
    <location>
        <begin position="62"/>
        <end position="77"/>
    </location>
</feature>
<evidence type="ECO:0000313" key="3">
    <source>
        <dbReference type="EMBL" id="TQL63254.1"/>
    </source>
</evidence>
<feature type="transmembrane region" description="Helical" evidence="2">
    <location>
        <begin position="114"/>
        <end position="131"/>
    </location>
</feature>
<protein>
    <submittedName>
        <fullName evidence="3">Uncharacterized protein</fullName>
    </submittedName>
</protein>
<comment type="caution">
    <text evidence="3">The sequence shown here is derived from an EMBL/GenBank/DDBJ whole genome shotgun (WGS) entry which is preliminary data.</text>
</comment>
<dbReference type="AlphaFoldDB" id="A0A542ZSC3"/>